<feature type="transmembrane region" description="Helical" evidence="1">
    <location>
        <begin position="34"/>
        <end position="58"/>
    </location>
</feature>
<keyword evidence="1" id="KW-0812">Transmembrane</keyword>
<proteinExistence type="predicted"/>
<reference evidence="2" key="1">
    <citation type="submission" date="2020-10" db="EMBL/GenBank/DDBJ databases">
        <title>Genomic Encyclopedia of Type Strains, Phase IV (KMG-IV): sequencing the most valuable type-strain genomes for metagenomic binning, comparative biology and taxonomic classification.</title>
        <authorList>
            <person name="Goeker M."/>
        </authorList>
    </citation>
    <scope>NUCLEOTIDE SEQUENCE</scope>
    <source>
        <strain evidence="2">DSM 13886</strain>
    </source>
</reference>
<accession>A0A927R577</accession>
<dbReference type="InterPro" id="IPR010001">
    <property type="entry name" value="BofA"/>
</dbReference>
<keyword evidence="1" id="KW-0472">Membrane</keyword>
<dbReference type="Pfam" id="PF07441">
    <property type="entry name" value="BofA"/>
    <property type="match status" value="1"/>
</dbReference>
<protein>
    <submittedName>
        <fullName evidence="2">Inhibitor of the pro-sigma K processing machinery</fullName>
    </submittedName>
</protein>
<dbReference type="Proteomes" id="UP000658225">
    <property type="component" value="Unassembled WGS sequence"/>
</dbReference>
<evidence type="ECO:0000256" key="1">
    <source>
        <dbReference type="SAM" id="Phobius"/>
    </source>
</evidence>
<keyword evidence="3" id="KW-1185">Reference proteome</keyword>
<name>A0A927R577_9BACL</name>
<sequence>MKVVGIGIIGMVLLLLLVMDKKQIQKVLERLSVYWFRLAFAFLILFAMNVAGGFIGVYVPVNVLSGLLLAILGIPGFAALCAFAVFL</sequence>
<feature type="transmembrane region" description="Helical" evidence="1">
    <location>
        <begin position="6"/>
        <end position="22"/>
    </location>
</feature>
<feature type="transmembrane region" description="Helical" evidence="1">
    <location>
        <begin position="64"/>
        <end position="86"/>
    </location>
</feature>
<evidence type="ECO:0000313" key="3">
    <source>
        <dbReference type="Proteomes" id="UP000658225"/>
    </source>
</evidence>
<comment type="caution">
    <text evidence="2">The sequence shown here is derived from an EMBL/GenBank/DDBJ whole genome shotgun (WGS) entry which is preliminary data.</text>
</comment>
<dbReference type="EMBL" id="JADBEL010000046">
    <property type="protein sequence ID" value="MBE1557041.1"/>
    <property type="molecule type" value="Genomic_DNA"/>
</dbReference>
<organism evidence="2 3">
    <name type="scientific">Sporosarcina limicola</name>
    <dbReference type="NCBI Taxonomy" id="34101"/>
    <lineage>
        <taxon>Bacteria</taxon>
        <taxon>Bacillati</taxon>
        <taxon>Bacillota</taxon>
        <taxon>Bacilli</taxon>
        <taxon>Bacillales</taxon>
        <taxon>Caryophanaceae</taxon>
        <taxon>Sporosarcina</taxon>
    </lineage>
</organism>
<dbReference type="AlphaFoldDB" id="A0A927R577"/>
<gene>
    <name evidence="2" type="ORF">H4683_004170</name>
</gene>
<keyword evidence="1" id="KW-1133">Transmembrane helix</keyword>
<evidence type="ECO:0000313" key="2">
    <source>
        <dbReference type="EMBL" id="MBE1557041.1"/>
    </source>
</evidence>
<dbReference type="RefSeq" id="WP_338062509.1">
    <property type="nucleotide sequence ID" value="NZ_JADBEL010000046.1"/>
</dbReference>